<dbReference type="EMBL" id="JACGWO010000006">
    <property type="protein sequence ID" value="KAK4424716.1"/>
    <property type="molecule type" value="Genomic_DNA"/>
</dbReference>
<evidence type="ECO:0000313" key="2">
    <source>
        <dbReference type="Proteomes" id="UP001293254"/>
    </source>
</evidence>
<protein>
    <recommendedName>
        <fullName evidence="3">DUF4283 domain-containing protein</fullName>
    </recommendedName>
</protein>
<dbReference type="AlphaFoldDB" id="A0AAE2CJR2"/>
<comment type="caution">
    <text evidence="1">The sequence shown here is derived from an EMBL/GenBank/DDBJ whole genome shotgun (WGS) entry which is preliminary data.</text>
</comment>
<dbReference type="Proteomes" id="UP001293254">
    <property type="component" value="Unassembled WGS sequence"/>
</dbReference>
<organism evidence="1 2">
    <name type="scientific">Sesamum alatum</name>
    <dbReference type="NCBI Taxonomy" id="300844"/>
    <lineage>
        <taxon>Eukaryota</taxon>
        <taxon>Viridiplantae</taxon>
        <taxon>Streptophyta</taxon>
        <taxon>Embryophyta</taxon>
        <taxon>Tracheophyta</taxon>
        <taxon>Spermatophyta</taxon>
        <taxon>Magnoliopsida</taxon>
        <taxon>eudicotyledons</taxon>
        <taxon>Gunneridae</taxon>
        <taxon>Pentapetalae</taxon>
        <taxon>asterids</taxon>
        <taxon>lamiids</taxon>
        <taxon>Lamiales</taxon>
        <taxon>Pedaliaceae</taxon>
        <taxon>Sesamum</taxon>
    </lineage>
</organism>
<accession>A0AAE2CJR2</accession>
<reference evidence="1" key="2">
    <citation type="journal article" date="2024" name="Plant">
        <title>Genomic evolution and insights into agronomic trait innovations of Sesamum species.</title>
        <authorList>
            <person name="Miao H."/>
            <person name="Wang L."/>
            <person name="Qu L."/>
            <person name="Liu H."/>
            <person name="Sun Y."/>
            <person name="Le M."/>
            <person name="Wang Q."/>
            <person name="Wei S."/>
            <person name="Zheng Y."/>
            <person name="Lin W."/>
            <person name="Duan Y."/>
            <person name="Cao H."/>
            <person name="Xiong S."/>
            <person name="Wang X."/>
            <person name="Wei L."/>
            <person name="Li C."/>
            <person name="Ma Q."/>
            <person name="Ju M."/>
            <person name="Zhao R."/>
            <person name="Li G."/>
            <person name="Mu C."/>
            <person name="Tian Q."/>
            <person name="Mei H."/>
            <person name="Zhang T."/>
            <person name="Gao T."/>
            <person name="Zhang H."/>
        </authorList>
    </citation>
    <scope>NUCLEOTIDE SEQUENCE</scope>
    <source>
        <strain evidence="1">3651</strain>
    </source>
</reference>
<gene>
    <name evidence="1" type="ORF">Salat_1665200</name>
</gene>
<evidence type="ECO:0000313" key="1">
    <source>
        <dbReference type="EMBL" id="KAK4424716.1"/>
    </source>
</evidence>
<proteinExistence type="predicted"/>
<reference evidence="1" key="1">
    <citation type="submission" date="2020-06" db="EMBL/GenBank/DDBJ databases">
        <authorList>
            <person name="Li T."/>
            <person name="Hu X."/>
            <person name="Zhang T."/>
            <person name="Song X."/>
            <person name="Zhang H."/>
            <person name="Dai N."/>
            <person name="Sheng W."/>
            <person name="Hou X."/>
            <person name="Wei L."/>
        </authorList>
    </citation>
    <scope>NUCLEOTIDE SEQUENCE</scope>
    <source>
        <strain evidence="1">3651</strain>
        <tissue evidence="1">Leaf</tissue>
    </source>
</reference>
<evidence type="ECO:0008006" key="3">
    <source>
        <dbReference type="Google" id="ProtNLM"/>
    </source>
</evidence>
<name>A0AAE2CJR2_9LAMI</name>
<keyword evidence="2" id="KW-1185">Reference proteome</keyword>
<sequence length="293" mass="32272">MDCLRLDSVLSLTEEEAAGAVRGVSIRKVSDSRSCLTFNHPEDLRRILELRPWIFYKNLIVLQPIPPKENPLLIRWLEILRGFDTIRIRINLNVTRPQKWALKLYSEEGAELIVKNTPYGAWLRAIGLNKWLTSTSDLIRPTYVWRSSRPGSGAAGSRRGPGNFGDFGHMHGDACVPPPAAVPVLSISVEDQERLIRPRVGSSRRDNLLYSDEAVLVTTASPDRLSVSAEGGVAHLELIDVPLVDQIRDSCKGAEFNVPCLVLVCRAVSAVEAEAAEMAADVVLVCVGMLVEA</sequence>